<feature type="compositionally biased region" description="Polar residues" evidence="5">
    <location>
        <begin position="16"/>
        <end position="25"/>
    </location>
</feature>
<proteinExistence type="inferred from homology"/>
<dbReference type="GO" id="GO:0008017">
    <property type="term" value="F:microtubule binding"/>
    <property type="evidence" value="ECO:0007669"/>
    <property type="project" value="InterPro"/>
</dbReference>
<dbReference type="PROSITE" id="PS00411">
    <property type="entry name" value="KINESIN_MOTOR_1"/>
    <property type="match status" value="1"/>
</dbReference>
<dbReference type="GO" id="GO:0005524">
    <property type="term" value="F:ATP binding"/>
    <property type="evidence" value="ECO:0007669"/>
    <property type="project" value="UniProtKB-UniRule"/>
</dbReference>
<dbReference type="PANTHER" id="PTHR47117">
    <property type="entry name" value="STAR-RELATED LIPID TRANSFER PROTEIN 9"/>
    <property type="match status" value="1"/>
</dbReference>
<dbReference type="OrthoDB" id="3176171at2759"/>
<evidence type="ECO:0000256" key="2">
    <source>
        <dbReference type="ARBA" id="ARBA00022840"/>
    </source>
</evidence>
<feature type="domain" description="Kinesin motor" evidence="6">
    <location>
        <begin position="38"/>
        <end position="472"/>
    </location>
</feature>
<dbReference type="Proteomes" id="UP000419144">
    <property type="component" value="Unassembled WGS sequence"/>
</dbReference>
<dbReference type="VEuPathDB" id="TriTrypDB:LtaPh_3327900"/>
<dbReference type="SMART" id="SM00129">
    <property type="entry name" value="KISc"/>
    <property type="match status" value="1"/>
</dbReference>
<feature type="compositionally biased region" description="Basic and acidic residues" evidence="5">
    <location>
        <begin position="895"/>
        <end position="906"/>
    </location>
</feature>
<dbReference type="EMBL" id="BLBS01000052">
    <property type="protein sequence ID" value="GET92012.1"/>
    <property type="molecule type" value="Genomic_DNA"/>
</dbReference>
<evidence type="ECO:0000256" key="1">
    <source>
        <dbReference type="ARBA" id="ARBA00022741"/>
    </source>
</evidence>
<feature type="region of interest" description="Disordered" evidence="5">
    <location>
        <begin position="935"/>
        <end position="957"/>
    </location>
</feature>
<keyword evidence="4" id="KW-0175">Coiled coil</keyword>
<organism evidence="7 8">
    <name type="scientific">Leishmania tarentolae</name>
    <name type="common">Sauroleishmania tarentolae</name>
    <dbReference type="NCBI Taxonomy" id="5689"/>
    <lineage>
        <taxon>Eukaryota</taxon>
        <taxon>Discoba</taxon>
        <taxon>Euglenozoa</taxon>
        <taxon>Kinetoplastea</taxon>
        <taxon>Metakinetoplastina</taxon>
        <taxon>Trypanosomatida</taxon>
        <taxon>Trypanosomatidae</taxon>
        <taxon>Leishmaniinae</taxon>
        <taxon>Leishmania</taxon>
        <taxon>lizard Leishmania</taxon>
    </lineage>
</organism>
<evidence type="ECO:0000259" key="6">
    <source>
        <dbReference type="PROSITE" id="PS50067"/>
    </source>
</evidence>
<feature type="region of interest" description="Disordered" evidence="5">
    <location>
        <begin position="536"/>
        <end position="572"/>
    </location>
</feature>
<dbReference type="FunFam" id="3.40.50.300:FF:005620">
    <property type="entry name" value="Putative Unc104-like kinesin"/>
    <property type="match status" value="1"/>
</dbReference>
<evidence type="ECO:0000256" key="3">
    <source>
        <dbReference type="PROSITE-ProRule" id="PRU00283"/>
    </source>
</evidence>
<dbReference type="Pfam" id="PF00225">
    <property type="entry name" value="Kinesin"/>
    <property type="match status" value="1"/>
</dbReference>
<sequence length="2062" mass="222863">MSERLRGASQEAEWNLPQSLATSREASGEPNTRYEEGRITVSVRVRPLNARETKLNSRSCIFALPVHSTLYILPPWESKQDVNALLAVDPNLRSTRHHRFTFDHLYPVDATQEQVYEQTGRPVLQSSLQGYHTCIFAYGQTGSGKSYSMMGADGGCSIEDAPGIIPRLCREMFLEMHRTKQAAAANEEKVDFSVYVSYLEIYRERVRSLLNDVDDARIVADGNEEYVPTSPRVITGSLRRQCLVPAADSADATLRVREHPTLGVYVEGLAEISVTSEEQILRLMVRGNQRRHMASTRMNETSSRSHAIFTLQLLQKRTFAVPLGDGCKGGSDTATAGASLTAGATMTTQLGAKINLVDLAGSERAKATRADGDILKEGAQINKSLTTLGIVINALAAQSIATASSSTGHSPVKCSTGSKRHIPYRDSTLTFLLKESLGGNSKTFMIATVSPSADSYDESLSTLRYAERAKSIVMKVFVNETAGDKRIRELEEEVMRLREQIRSLLSSEARCSSTPTATLAARAVVLADSDSSLQSVLVGGDDDNSAEGKWVDEENRDEHRTRRAHSPAPERDVAIAPTGDAEIHAPHPCFKSDLESDVAASNPVSPVAASAVASRAEIVATLQSELRRAEEMIRQMAASEAERNVHIAQLVKQHEEEQTAMRAAAAAMAAAVATKEAENRASGAMTTTMRLSRDDPYLLNIDGAGDWVVVHLGPGETLVGVFPRTGGTVSSTAAAPSVAERREGDEVGSLSASFDSSLVLPSPGTLSDSDAEDGAPDEGADTQHVCLPREFSEGIGGPHCILERCKATGTAAMTSSTTTLRACAGYETYVIRPTYRSAIAVKDDDTLLLQSGDVLDIGSVHIQLKYIDPAEPPVTARGRRPVLAETTTYGSGSDQRVEWDESDRRMSSVSVPPTSAGCKEELLSLQRFIHSSDTHLEEGVRQEPREPSGVSGVGDDCERIDMETTSSFDEESIHSVYEDERSTSAAADEYNEEPIDGQRNSSVAGISTTMLTRPSSRPLIPALALSMALPANRLSKPSPHQTPQHHPGASRVPFHTTSAGAKDPASSVILSDSDNFSDATPTASEGIKASKLSIAPHGPPSPAAAAVANTRLSTKRASQTAQLNVDSALSTSYFQSISTNGRPKSYRSEPPPCFVGRYNLVLVGPSDSGKSSLVRNLQTGDTPWLQSALSTLMGNGRAYTGTNSDGNASASTETHPTIGVHTTTLTAAGATPMRLQVYELGGTSCFSALLDQLPSHRVAYMLCFPLHGGPALVSLRGVVEDILCRTDSHTVSLVLVGTHAHENSASDVDSGGLFSRRLPAAQQAMLQAQMEEVELQVVSLIQMLQPYPQLRPTVVGRFAIDNAHRQVYSTGYRAVEGFPEWLQWLGDWARDRCRSDVDFASGLVPARCIELSRQVGLLRGCGKWCLSLRDFKSLAAAVSTHYNTTEAASISVARDTLRHHVKLLTDWGTLAHRFRSTPLRQHVILDVGWLCRVLTTLACCTLVGQTESSGHRTPDATRVAAADGKRGGVLVSPQDPALRILRTPEAERIIDVVRVLAMDTAHLLRYGVFPMPVLVVMLEPHFKPCDSEEVSAVRRADNVTVAGSDTPTSNVRYSVPLAGVLQLLVLLDIIILGHKLLLSSFAEEAERACTTPRQDLVEASHRPSVSVLSRPHGLGVEDGNSLNSDDIIPEQESFVVYPLSFRNPASAGVTWLFPCFLSGPFYVFKLDMVPRNFFPKVMCRLATVSDKIYLGPVQSESWGLPNQWYATDATYRGGVAGGRKSALHGAFDSYLSSCTGKSFVLPRFSTYLTQTAAEVSSRSGGGLWFDAGWLVYRDSEHGENRQGDNCRVLVRLVHHSVFLSFHCHQAGSLSGMSGGVASPGVQDFYEAVLQSVRHVVEEFPGGKCSESIQCCADPVILLEMEGKHPAMQSDQEMAALECHVRFASISDNLNSLERVLAKSSSALRTARTARRSHTFPSGDCENESGYVPLVRNFSATCPLDIAGCIRNWRTKQHFYIPPEVEAQLVGALQDLAACYHGLGPSAADSCVALDRLLDVLAQIDTA</sequence>
<keyword evidence="1 3" id="KW-0547">Nucleotide-binding</keyword>
<keyword evidence="2 3" id="KW-0067">ATP-binding</keyword>
<dbReference type="Gene3D" id="3.40.50.300">
    <property type="entry name" value="P-loop containing nucleotide triphosphate hydrolases"/>
    <property type="match status" value="1"/>
</dbReference>
<reference evidence="7" key="1">
    <citation type="submission" date="2019-11" db="EMBL/GenBank/DDBJ databases">
        <title>Leishmania tarentolae CDS.</title>
        <authorList>
            <person name="Goto Y."/>
            <person name="Yamagishi J."/>
        </authorList>
    </citation>
    <scope>NUCLEOTIDE SEQUENCE [LARGE SCALE GENOMIC DNA]</scope>
    <source>
        <strain evidence="7">Parrot Tar II</strain>
    </source>
</reference>
<comment type="caution">
    <text evidence="7">The sequence shown here is derived from an EMBL/GenBank/DDBJ whole genome shotgun (WGS) entry which is preliminary data.</text>
</comment>
<comment type="similarity">
    <text evidence="3">Belongs to the TRAFAC class myosin-kinesin ATPase superfamily. Kinesin family.</text>
</comment>
<feature type="region of interest" description="Disordered" evidence="5">
    <location>
        <begin position="888"/>
        <end position="915"/>
    </location>
</feature>
<dbReference type="InterPro" id="IPR036961">
    <property type="entry name" value="Kinesin_motor_dom_sf"/>
</dbReference>
<accession>A0A640KR63</accession>
<dbReference type="InterPro" id="IPR019821">
    <property type="entry name" value="Kinesin_motor_CS"/>
</dbReference>
<dbReference type="InterPro" id="IPR027417">
    <property type="entry name" value="P-loop_NTPase"/>
</dbReference>
<dbReference type="PROSITE" id="PS50067">
    <property type="entry name" value="KINESIN_MOTOR_2"/>
    <property type="match status" value="1"/>
</dbReference>
<dbReference type="GO" id="GO:0007018">
    <property type="term" value="P:microtubule-based movement"/>
    <property type="evidence" value="ECO:0007669"/>
    <property type="project" value="InterPro"/>
</dbReference>
<dbReference type="SUPFAM" id="SSF52540">
    <property type="entry name" value="P-loop containing nucleoside triphosphate hydrolases"/>
    <property type="match status" value="2"/>
</dbReference>
<feature type="region of interest" description="Disordered" evidence="5">
    <location>
        <begin position="1"/>
        <end position="35"/>
    </location>
</feature>
<gene>
    <name evidence="7" type="ORF">LtaPh_3327900</name>
</gene>
<feature type="compositionally biased region" description="Basic and acidic residues" evidence="5">
    <location>
        <begin position="935"/>
        <end position="946"/>
    </location>
</feature>
<evidence type="ECO:0000256" key="4">
    <source>
        <dbReference type="SAM" id="Coils"/>
    </source>
</evidence>
<keyword evidence="3" id="KW-0505">Motor protein</keyword>
<evidence type="ECO:0000313" key="7">
    <source>
        <dbReference type="EMBL" id="GET92012.1"/>
    </source>
</evidence>
<feature type="region of interest" description="Disordered" evidence="5">
    <location>
        <begin position="725"/>
        <end position="782"/>
    </location>
</feature>
<protein>
    <submittedName>
        <fullName evidence="7">Unc104-like kinesin, putative</fullName>
    </submittedName>
</protein>
<dbReference type="Gene3D" id="3.40.850.10">
    <property type="entry name" value="Kinesin motor domain"/>
    <property type="match status" value="1"/>
</dbReference>
<feature type="compositionally biased region" description="Low complexity" evidence="5">
    <location>
        <begin position="725"/>
        <end position="738"/>
    </location>
</feature>
<dbReference type="PRINTS" id="PR00380">
    <property type="entry name" value="KINESINHEAVY"/>
</dbReference>
<evidence type="ECO:0000256" key="5">
    <source>
        <dbReference type="SAM" id="MobiDB-lite"/>
    </source>
</evidence>
<name>A0A640KR63_LEITA</name>
<feature type="region of interest" description="Disordered" evidence="5">
    <location>
        <begin position="1033"/>
        <end position="1082"/>
    </location>
</feature>
<feature type="binding site" evidence="3">
    <location>
        <begin position="139"/>
        <end position="146"/>
    </location>
    <ligand>
        <name>ATP</name>
        <dbReference type="ChEBI" id="CHEBI:30616"/>
    </ligand>
</feature>
<feature type="region of interest" description="Disordered" evidence="5">
    <location>
        <begin position="978"/>
        <end position="1002"/>
    </location>
</feature>
<feature type="coiled-coil region" evidence="4">
    <location>
        <begin position="480"/>
        <end position="507"/>
    </location>
</feature>
<keyword evidence="8" id="KW-1185">Reference proteome</keyword>
<dbReference type="GO" id="GO:0003777">
    <property type="term" value="F:microtubule motor activity"/>
    <property type="evidence" value="ECO:0007669"/>
    <property type="project" value="InterPro"/>
</dbReference>
<feature type="compositionally biased region" description="Basic and acidic residues" evidence="5">
    <location>
        <begin position="549"/>
        <end position="560"/>
    </location>
</feature>
<feature type="compositionally biased region" description="Acidic residues" evidence="5">
    <location>
        <begin position="769"/>
        <end position="780"/>
    </location>
</feature>
<feature type="compositionally biased region" description="Polar residues" evidence="5">
    <location>
        <begin position="1068"/>
        <end position="1082"/>
    </location>
</feature>
<dbReference type="InterPro" id="IPR001752">
    <property type="entry name" value="Kinesin_motor_dom"/>
</dbReference>
<evidence type="ECO:0000313" key="8">
    <source>
        <dbReference type="Proteomes" id="UP000419144"/>
    </source>
</evidence>